<sequence>MQKVKFAGMRHLEGVEVKPSTDAAQTLLDFKGEYDLMRRADSDTCILLIGYGSNDVRMTSQAGVAYWLLESDEPLVAVDLHEESMRLAEALR</sequence>
<proteinExistence type="predicted"/>
<organism evidence="1">
    <name type="scientific">marine sediment metagenome</name>
    <dbReference type="NCBI Taxonomy" id="412755"/>
    <lineage>
        <taxon>unclassified sequences</taxon>
        <taxon>metagenomes</taxon>
        <taxon>ecological metagenomes</taxon>
    </lineage>
</organism>
<reference evidence="1" key="1">
    <citation type="journal article" date="2015" name="Nature">
        <title>Complex archaea that bridge the gap between prokaryotes and eukaryotes.</title>
        <authorList>
            <person name="Spang A."/>
            <person name="Saw J.H."/>
            <person name="Jorgensen S.L."/>
            <person name="Zaremba-Niedzwiedzka K."/>
            <person name="Martijn J."/>
            <person name="Lind A.E."/>
            <person name="van Eijk R."/>
            <person name="Schleper C."/>
            <person name="Guy L."/>
            <person name="Ettema T.J."/>
        </authorList>
    </citation>
    <scope>NUCLEOTIDE SEQUENCE</scope>
</reference>
<comment type="caution">
    <text evidence="1">The sequence shown here is derived from an EMBL/GenBank/DDBJ whole genome shotgun (WGS) entry which is preliminary data.</text>
</comment>
<evidence type="ECO:0000313" key="1">
    <source>
        <dbReference type="EMBL" id="KKK74409.1"/>
    </source>
</evidence>
<gene>
    <name evidence="1" type="ORF">LCGC14_2884050</name>
</gene>
<accession>A0A0F9A787</accession>
<protein>
    <submittedName>
        <fullName evidence="1">Uncharacterized protein</fullName>
    </submittedName>
</protein>
<dbReference type="AlphaFoldDB" id="A0A0F9A787"/>
<dbReference type="EMBL" id="LAZR01056331">
    <property type="protein sequence ID" value="KKK74409.1"/>
    <property type="molecule type" value="Genomic_DNA"/>
</dbReference>
<name>A0A0F9A787_9ZZZZ</name>